<protein>
    <submittedName>
        <fullName evidence="1">Uncharacterized protein</fullName>
    </submittedName>
</protein>
<name>A0A1D3K7Q5_PSEVE</name>
<organism evidence="1 2">
    <name type="scientific">Pseudomonas veronii 1YdBTEX2</name>
    <dbReference type="NCBI Taxonomy" id="1295141"/>
    <lineage>
        <taxon>Bacteria</taxon>
        <taxon>Pseudomonadati</taxon>
        <taxon>Pseudomonadota</taxon>
        <taxon>Gammaproteobacteria</taxon>
        <taxon>Pseudomonadales</taxon>
        <taxon>Pseudomonadaceae</taxon>
        <taxon>Pseudomonas</taxon>
    </lineage>
</organism>
<proteinExistence type="predicted"/>
<accession>A0A1D3K7Q5</accession>
<dbReference type="Proteomes" id="UP000245431">
    <property type="component" value="Chromosome PVE_r2"/>
</dbReference>
<evidence type="ECO:0000313" key="1">
    <source>
        <dbReference type="EMBL" id="SBW84389.1"/>
    </source>
</evidence>
<reference evidence="2" key="1">
    <citation type="submission" date="2016-07" db="EMBL/GenBank/DDBJ databases">
        <authorList>
            <person name="Florea S."/>
            <person name="Webb J.S."/>
            <person name="Jaromczyk J."/>
            <person name="Schardl C.L."/>
        </authorList>
    </citation>
    <scope>NUCLEOTIDE SEQUENCE [LARGE SCALE GENOMIC DNA]</scope>
    <source>
        <strain evidence="2">1YdBTEX2</strain>
    </source>
</reference>
<dbReference type="AlphaFoldDB" id="A0A1D3K7Q5"/>
<dbReference type="EMBL" id="LT599584">
    <property type="protein sequence ID" value="SBW84389.1"/>
    <property type="molecule type" value="Genomic_DNA"/>
</dbReference>
<evidence type="ECO:0000313" key="2">
    <source>
        <dbReference type="Proteomes" id="UP000245431"/>
    </source>
</evidence>
<sequence>MTPSSTLQNAPASAAHVLIFADVHDLGNISDGLIGPEFYPSAHAALMRFVGYALPHITADQSLFDSCAARLSAEGHGEFQELGSLQLENVQSLPTVALEALADTYASARQWGSYQCFFKIARIPT</sequence>
<gene>
    <name evidence="1" type="ORF">PVE_R2G0360</name>
</gene>